<dbReference type="Proteomes" id="UP000001847">
    <property type="component" value="Chromosome I"/>
</dbReference>
<dbReference type="AlphaFoldDB" id="B0SNG6"/>
<gene>
    <name evidence="1" type="ordered locus">LEPBI_I2864</name>
</gene>
<evidence type="ECO:0000313" key="1">
    <source>
        <dbReference type="EMBL" id="ABZ98933.1"/>
    </source>
</evidence>
<dbReference type="HOGENOM" id="CLU_2437224_0_0_12"/>
<dbReference type="KEGG" id="lbi:LEPBI_I2864"/>
<protein>
    <submittedName>
        <fullName evidence="1">Uncharacterized protein</fullName>
    </submittedName>
</protein>
<keyword evidence="2" id="KW-1185">Reference proteome</keyword>
<proteinExistence type="predicted"/>
<sequence>MEAIDIFFQSVSILSKGRGIVYSSVEENTMDMLDQINLHMMMEDRLEKILEDLEKRPKGKTKKTKGYDRIPANRERAEWNLQEIPVLFGA</sequence>
<dbReference type="EMBL" id="CP000786">
    <property type="protein sequence ID" value="ABZ98933.1"/>
    <property type="molecule type" value="Genomic_DNA"/>
</dbReference>
<organism evidence="1 2">
    <name type="scientific">Leptospira biflexa serovar Patoc (strain Patoc 1 / ATCC 23582 / Paris)</name>
    <dbReference type="NCBI Taxonomy" id="456481"/>
    <lineage>
        <taxon>Bacteria</taxon>
        <taxon>Pseudomonadati</taxon>
        <taxon>Spirochaetota</taxon>
        <taxon>Spirochaetia</taxon>
        <taxon>Leptospirales</taxon>
        <taxon>Leptospiraceae</taxon>
        <taxon>Leptospira</taxon>
    </lineage>
</organism>
<evidence type="ECO:0000313" key="2">
    <source>
        <dbReference type="Proteomes" id="UP000001847"/>
    </source>
</evidence>
<name>B0SNG6_LEPBP</name>
<dbReference type="STRING" id="456481.LEPBI_I2864"/>
<reference evidence="1 2" key="1">
    <citation type="journal article" date="2008" name="PLoS ONE">
        <title>Genome sequence of the saprophyte Leptospira biflexa provides insights into the evolution of Leptospira and the pathogenesis of leptospirosis.</title>
        <authorList>
            <person name="Picardeau M."/>
            <person name="Bulach D.M."/>
            <person name="Bouchier C."/>
            <person name="Zuerner R.L."/>
            <person name="Zidane N."/>
            <person name="Wilson P.J."/>
            <person name="Creno S."/>
            <person name="Kuczek E.S."/>
            <person name="Bommezzadri S."/>
            <person name="Davis J.C."/>
            <person name="McGrath A."/>
            <person name="Johnson M.J."/>
            <person name="Boursaux-Eude C."/>
            <person name="Seemann T."/>
            <person name="Rouy Z."/>
            <person name="Coppel R.L."/>
            <person name="Rood J.I."/>
            <person name="Lajus A."/>
            <person name="Davies J.K."/>
            <person name="Medigue C."/>
            <person name="Adler B."/>
        </authorList>
    </citation>
    <scope>NUCLEOTIDE SEQUENCE [LARGE SCALE GENOMIC DNA]</scope>
    <source>
        <strain evidence="2">Patoc 1 / ATCC 23582 / Paris</strain>
    </source>
</reference>
<accession>B0SNG6</accession>